<name>A0A0A9BEV8_ARUDO</name>
<accession>A0A0A9BEV8</accession>
<sequence>MKLSNEEIRANATNKQYNC</sequence>
<protein>
    <submittedName>
        <fullName evidence="1">Uncharacterized protein</fullName>
    </submittedName>
</protein>
<organism evidence="1">
    <name type="scientific">Arundo donax</name>
    <name type="common">Giant reed</name>
    <name type="synonym">Donax arundinaceus</name>
    <dbReference type="NCBI Taxonomy" id="35708"/>
    <lineage>
        <taxon>Eukaryota</taxon>
        <taxon>Viridiplantae</taxon>
        <taxon>Streptophyta</taxon>
        <taxon>Embryophyta</taxon>
        <taxon>Tracheophyta</taxon>
        <taxon>Spermatophyta</taxon>
        <taxon>Magnoliopsida</taxon>
        <taxon>Liliopsida</taxon>
        <taxon>Poales</taxon>
        <taxon>Poaceae</taxon>
        <taxon>PACMAD clade</taxon>
        <taxon>Arundinoideae</taxon>
        <taxon>Arundineae</taxon>
        <taxon>Arundo</taxon>
    </lineage>
</organism>
<dbReference type="AlphaFoldDB" id="A0A0A9BEV8"/>
<dbReference type="EMBL" id="GBRH01235396">
    <property type="protein sequence ID" value="JAD62499.1"/>
    <property type="molecule type" value="Transcribed_RNA"/>
</dbReference>
<reference evidence="1" key="1">
    <citation type="submission" date="2014-09" db="EMBL/GenBank/DDBJ databases">
        <authorList>
            <person name="Magalhaes I.L.F."/>
            <person name="Oliveira U."/>
            <person name="Santos F.R."/>
            <person name="Vidigal T.H.D.A."/>
            <person name="Brescovit A.D."/>
            <person name="Santos A.J."/>
        </authorList>
    </citation>
    <scope>NUCLEOTIDE SEQUENCE</scope>
    <source>
        <tissue evidence="1">Shoot tissue taken approximately 20 cm above the soil surface</tissue>
    </source>
</reference>
<proteinExistence type="predicted"/>
<evidence type="ECO:0000313" key="1">
    <source>
        <dbReference type="EMBL" id="JAD62499.1"/>
    </source>
</evidence>
<reference evidence="1" key="2">
    <citation type="journal article" date="2015" name="Data Brief">
        <title>Shoot transcriptome of the giant reed, Arundo donax.</title>
        <authorList>
            <person name="Barrero R.A."/>
            <person name="Guerrero F.D."/>
            <person name="Moolhuijzen P."/>
            <person name="Goolsby J.A."/>
            <person name="Tidwell J."/>
            <person name="Bellgard S.E."/>
            <person name="Bellgard M.I."/>
        </authorList>
    </citation>
    <scope>NUCLEOTIDE SEQUENCE</scope>
    <source>
        <tissue evidence="1">Shoot tissue taken approximately 20 cm above the soil surface</tissue>
    </source>
</reference>